<protein>
    <submittedName>
        <fullName evidence="1">Uncharacterized protein</fullName>
    </submittedName>
</protein>
<gene>
    <name evidence="1" type="ORF">DFJ43DRAFT_384737</name>
</gene>
<comment type="caution">
    <text evidence="1">The sequence shown here is derived from an EMBL/GenBank/DDBJ whole genome shotgun (WGS) entry which is preliminary data.</text>
</comment>
<dbReference type="Proteomes" id="UP001176059">
    <property type="component" value="Unassembled WGS sequence"/>
</dbReference>
<keyword evidence="2" id="KW-1185">Reference proteome</keyword>
<evidence type="ECO:0000313" key="1">
    <source>
        <dbReference type="EMBL" id="KAJ3736896.1"/>
    </source>
</evidence>
<reference evidence="1" key="1">
    <citation type="submission" date="2022-08" db="EMBL/GenBank/DDBJ databases">
        <authorList>
            <consortium name="DOE Joint Genome Institute"/>
            <person name="Min B."/>
            <person name="Sierra-Patev S."/>
            <person name="Naranjo-Ortiz M."/>
            <person name="Looney B."/>
            <person name="Konkel Z."/>
            <person name="Slot J.C."/>
            <person name="Sakamoto Y."/>
            <person name="Steenwyk J.L."/>
            <person name="Rokas A."/>
            <person name="Carro J."/>
            <person name="Camarero S."/>
            <person name="Ferreira P."/>
            <person name="Molpeceres G."/>
            <person name="Ruiz-duenas F.J."/>
            <person name="Serrano A."/>
            <person name="Henrissat B."/>
            <person name="Drula E."/>
            <person name="Hughes K.W."/>
            <person name="Mata J.L."/>
            <person name="Ishikawa N.K."/>
            <person name="Vargas-Isla R."/>
            <person name="Ushijima S."/>
            <person name="Smith C.A."/>
            <person name="Ahrendt S."/>
            <person name="Andreopoulos W."/>
            <person name="He G."/>
            <person name="LaButti K."/>
            <person name="Lipzen A."/>
            <person name="Ng V."/>
            <person name="Riley R."/>
            <person name="Sandor L."/>
            <person name="Barry K."/>
            <person name="Martinez A.T."/>
            <person name="Xiao Y."/>
            <person name="Gibbons J.G."/>
            <person name="Terashima K."/>
            <person name="Hibbett D.S."/>
            <person name="Grigoriev I.V."/>
        </authorList>
    </citation>
    <scope>NUCLEOTIDE SEQUENCE</scope>
    <source>
        <strain evidence="1">ET3784</strain>
    </source>
</reference>
<organism evidence="1 2">
    <name type="scientific">Lentinula guzmanii</name>
    <dbReference type="NCBI Taxonomy" id="2804957"/>
    <lineage>
        <taxon>Eukaryota</taxon>
        <taxon>Fungi</taxon>
        <taxon>Dikarya</taxon>
        <taxon>Basidiomycota</taxon>
        <taxon>Agaricomycotina</taxon>
        <taxon>Agaricomycetes</taxon>
        <taxon>Agaricomycetidae</taxon>
        <taxon>Agaricales</taxon>
        <taxon>Marasmiineae</taxon>
        <taxon>Omphalotaceae</taxon>
        <taxon>Lentinula</taxon>
    </lineage>
</organism>
<dbReference type="AlphaFoldDB" id="A0AA38JWF2"/>
<dbReference type="PROSITE" id="PS51257">
    <property type="entry name" value="PROKAR_LIPOPROTEIN"/>
    <property type="match status" value="1"/>
</dbReference>
<reference evidence="1" key="2">
    <citation type="journal article" date="2023" name="Proc. Natl. Acad. Sci. U.S.A.">
        <title>A global phylogenomic analysis of the shiitake genus Lentinula.</title>
        <authorList>
            <person name="Sierra-Patev S."/>
            <person name="Min B."/>
            <person name="Naranjo-Ortiz M."/>
            <person name="Looney B."/>
            <person name="Konkel Z."/>
            <person name="Slot J.C."/>
            <person name="Sakamoto Y."/>
            <person name="Steenwyk J.L."/>
            <person name="Rokas A."/>
            <person name="Carro J."/>
            <person name="Camarero S."/>
            <person name="Ferreira P."/>
            <person name="Molpeceres G."/>
            <person name="Ruiz-Duenas F.J."/>
            <person name="Serrano A."/>
            <person name="Henrissat B."/>
            <person name="Drula E."/>
            <person name="Hughes K.W."/>
            <person name="Mata J.L."/>
            <person name="Ishikawa N.K."/>
            <person name="Vargas-Isla R."/>
            <person name="Ushijima S."/>
            <person name="Smith C.A."/>
            <person name="Donoghue J."/>
            <person name="Ahrendt S."/>
            <person name="Andreopoulos W."/>
            <person name="He G."/>
            <person name="LaButti K."/>
            <person name="Lipzen A."/>
            <person name="Ng V."/>
            <person name="Riley R."/>
            <person name="Sandor L."/>
            <person name="Barry K."/>
            <person name="Martinez A.T."/>
            <person name="Xiao Y."/>
            <person name="Gibbons J.G."/>
            <person name="Terashima K."/>
            <person name="Grigoriev I.V."/>
            <person name="Hibbett D."/>
        </authorList>
    </citation>
    <scope>NUCLEOTIDE SEQUENCE</scope>
    <source>
        <strain evidence="1">ET3784</strain>
    </source>
</reference>
<proteinExistence type="predicted"/>
<sequence>MFQAKCHNKHFRRQLTRRRAPCSYLNHIHPASSSCRSFEQTKSGKKKQGWCRRGCCNLTVSRWFFFSVQSRSEKKFRGNAYQACCNFVIISNAIIKGVSKGILVIATKDACERMNMSMLVPSVSIRDTSITISMRRLRPRSKDPPKSSS</sequence>
<dbReference type="EMBL" id="JANVFO010000003">
    <property type="protein sequence ID" value="KAJ3736896.1"/>
    <property type="molecule type" value="Genomic_DNA"/>
</dbReference>
<evidence type="ECO:0000313" key="2">
    <source>
        <dbReference type="Proteomes" id="UP001176059"/>
    </source>
</evidence>
<name>A0AA38JWF2_9AGAR</name>
<accession>A0AA38JWF2</accession>